<keyword evidence="2" id="KW-1003">Cell membrane</keyword>
<comment type="caution">
    <text evidence="9">The sequence shown here is derived from an EMBL/GenBank/DDBJ whole genome shotgun (WGS) entry which is preliminary data.</text>
</comment>
<evidence type="ECO:0000256" key="3">
    <source>
        <dbReference type="ARBA" id="ARBA00022692"/>
    </source>
</evidence>
<dbReference type="PANTHER" id="PTHR42643">
    <property type="entry name" value="IONOTROPIC RECEPTOR 20A-RELATED"/>
    <property type="match status" value="1"/>
</dbReference>
<proteinExistence type="predicted"/>
<dbReference type="EMBL" id="BPLQ01004941">
    <property type="protein sequence ID" value="GIY11697.1"/>
    <property type="molecule type" value="Genomic_DNA"/>
</dbReference>
<evidence type="ECO:0000256" key="4">
    <source>
        <dbReference type="ARBA" id="ARBA00022989"/>
    </source>
</evidence>
<dbReference type="AlphaFoldDB" id="A0AAV4QUA7"/>
<dbReference type="InterPro" id="IPR001508">
    <property type="entry name" value="Iono_Glu_rcpt_met"/>
</dbReference>
<evidence type="ECO:0000256" key="8">
    <source>
        <dbReference type="SAM" id="Phobius"/>
    </source>
</evidence>
<dbReference type="Proteomes" id="UP001054837">
    <property type="component" value="Unassembled WGS sequence"/>
</dbReference>
<evidence type="ECO:0000256" key="7">
    <source>
        <dbReference type="ARBA" id="ARBA00023180"/>
    </source>
</evidence>
<dbReference type="GO" id="GO:0005216">
    <property type="term" value="F:monoatomic ion channel activity"/>
    <property type="evidence" value="ECO:0007669"/>
    <property type="project" value="InterPro"/>
</dbReference>
<dbReference type="PRINTS" id="PR00177">
    <property type="entry name" value="NMDARECEPTOR"/>
</dbReference>
<dbReference type="PANTHER" id="PTHR42643:SF24">
    <property type="entry name" value="IONOTROPIC RECEPTOR 60A"/>
    <property type="match status" value="1"/>
</dbReference>
<keyword evidence="3 8" id="KW-0812">Transmembrane</keyword>
<sequence length="228" mass="25831">MASLRHRILFGSWLVYQTLVRFVYTSVVLSFLAVQPIPKGIRNIQELAEAVEKGEFRFYVPAGSLNAEFLATSDSKDFRTIGLAVQKNNWMEILHYRNEKIGVGKAIEGARAIFHIKYGKPPFSSVSVAEDSFGIFSAGVMMRKGFCCTKRVDTLIMRINNGGLYQKILDDEAFRQQLKLFSMKTPNMGARALGLEELSGIFFLLLISYVGSLLLLFAEITYYRWTKN</sequence>
<feature type="transmembrane region" description="Helical" evidence="8">
    <location>
        <begin position="201"/>
        <end position="225"/>
    </location>
</feature>
<reference evidence="9 10" key="1">
    <citation type="submission" date="2021-06" db="EMBL/GenBank/DDBJ databases">
        <title>Caerostris darwini draft genome.</title>
        <authorList>
            <person name="Kono N."/>
            <person name="Arakawa K."/>
        </authorList>
    </citation>
    <scope>NUCLEOTIDE SEQUENCE [LARGE SCALE GENOMIC DNA]</scope>
</reference>
<keyword evidence="7" id="KW-0325">Glycoprotein</keyword>
<organism evidence="9 10">
    <name type="scientific">Caerostris darwini</name>
    <dbReference type="NCBI Taxonomy" id="1538125"/>
    <lineage>
        <taxon>Eukaryota</taxon>
        <taxon>Metazoa</taxon>
        <taxon>Ecdysozoa</taxon>
        <taxon>Arthropoda</taxon>
        <taxon>Chelicerata</taxon>
        <taxon>Arachnida</taxon>
        <taxon>Araneae</taxon>
        <taxon>Araneomorphae</taxon>
        <taxon>Entelegynae</taxon>
        <taxon>Araneoidea</taxon>
        <taxon>Araneidae</taxon>
        <taxon>Caerostris</taxon>
    </lineage>
</organism>
<dbReference type="GO" id="GO:0005886">
    <property type="term" value="C:plasma membrane"/>
    <property type="evidence" value="ECO:0007669"/>
    <property type="project" value="UniProtKB-SubCell"/>
</dbReference>
<keyword evidence="4 8" id="KW-1133">Transmembrane helix</keyword>
<evidence type="ECO:0000256" key="1">
    <source>
        <dbReference type="ARBA" id="ARBA00004651"/>
    </source>
</evidence>
<evidence type="ECO:0000313" key="9">
    <source>
        <dbReference type="EMBL" id="GIY11697.1"/>
    </source>
</evidence>
<dbReference type="GO" id="GO:0038023">
    <property type="term" value="F:signaling receptor activity"/>
    <property type="evidence" value="ECO:0007669"/>
    <property type="project" value="InterPro"/>
</dbReference>
<name>A0AAV4QUA7_9ARAC</name>
<accession>A0AAV4QUA7</accession>
<dbReference type="InterPro" id="IPR052192">
    <property type="entry name" value="Insect_Ionotropic_Sensory_Rcpt"/>
</dbReference>
<protein>
    <submittedName>
        <fullName evidence="9">Lig_chan-Glu_bd domain-containing protein</fullName>
    </submittedName>
</protein>
<comment type="subcellular location">
    <subcellularLocation>
        <location evidence="1">Cell membrane</location>
        <topology evidence="1">Multi-pass membrane protein</topology>
    </subcellularLocation>
</comment>
<gene>
    <name evidence="9" type="primary">AVEN_197776_1</name>
    <name evidence="9" type="ORF">CDAR_213501</name>
</gene>
<evidence type="ECO:0000256" key="5">
    <source>
        <dbReference type="ARBA" id="ARBA00023136"/>
    </source>
</evidence>
<keyword evidence="10" id="KW-1185">Reference proteome</keyword>
<evidence type="ECO:0000313" key="10">
    <source>
        <dbReference type="Proteomes" id="UP001054837"/>
    </source>
</evidence>
<keyword evidence="6" id="KW-0675">Receptor</keyword>
<evidence type="ECO:0000256" key="2">
    <source>
        <dbReference type="ARBA" id="ARBA00022475"/>
    </source>
</evidence>
<keyword evidence="5 8" id="KW-0472">Membrane</keyword>
<evidence type="ECO:0000256" key="6">
    <source>
        <dbReference type="ARBA" id="ARBA00023170"/>
    </source>
</evidence>